<proteinExistence type="predicted"/>
<gene>
    <name evidence="2" type="ORF">K9W46_14470</name>
</gene>
<name>A0A9Y1FP39_9ARCH</name>
<protein>
    <submittedName>
        <fullName evidence="2">DinB family protein</fullName>
    </submittedName>
</protein>
<evidence type="ECO:0000259" key="1">
    <source>
        <dbReference type="Pfam" id="PF12867"/>
    </source>
</evidence>
<accession>A0A9Y1FP39</accession>
<evidence type="ECO:0000313" key="2">
    <source>
        <dbReference type="EMBL" id="UJG43559.1"/>
    </source>
</evidence>
<dbReference type="Proteomes" id="UP001200513">
    <property type="component" value="Chromosome"/>
</dbReference>
<dbReference type="Pfam" id="PF12867">
    <property type="entry name" value="DinB_2"/>
    <property type="match status" value="1"/>
</dbReference>
<dbReference type="InterPro" id="IPR034660">
    <property type="entry name" value="DinB/YfiT-like"/>
</dbReference>
<feature type="domain" description="DinB-like" evidence="1">
    <location>
        <begin position="13"/>
        <end position="137"/>
    </location>
</feature>
<dbReference type="InterPro" id="IPR024775">
    <property type="entry name" value="DinB-like"/>
</dbReference>
<dbReference type="SUPFAM" id="SSF109854">
    <property type="entry name" value="DinB/YfiT-like putative metalloenzymes"/>
    <property type="match status" value="1"/>
</dbReference>
<dbReference type="AlphaFoldDB" id="A0A9Y1FP39"/>
<organism evidence="2">
    <name type="scientific">Candidatus Heimdallarchaeum endolithica</name>
    <dbReference type="NCBI Taxonomy" id="2876572"/>
    <lineage>
        <taxon>Archaea</taxon>
        <taxon>Promethearchaeati</taxon>
        <taxon>Candidatus Heimdallarchaeota</taxon>
        <taxon>Candidatus Heimdallarchaeia (ex Rinke et al. 2021) (nom. nud.)</taxon>
        <taxon>Candidatus Heimdallarchaeales</taxon>
        <taxon>Candidatus Heimdallarchaeaceae</taxon>
        <taxon>Candidatus Heimdallarchaeum</taxon>
    </lineage>
</organism>
<reference evidence="2" key="1">
    <citation type="journal article" date="2022" name="Nat. Microbiol.">
        <title>Unique mobile elements and scalable gene flow at the prokaryote-eukaryote boundary revealed by circularized Asgard archaea genomes.</title>
        <authorList>
            <person name="Wu F."/>
            <person name="Speth D.R."/>
            <person name="Philosof A."/>
            <person name="Cremiere A."/>
            <person name="Narayanan A."/>
            <person name="Barco R.A."/>
            <person name="Connon S.A."/>
            <person name="Amend J.P."/>
            <person name="Antoshechkin I.A."/>
            <person name="Orphan V.J."/>
        </authorList>
    </citation>
    <scope>NUCLEOTIDE SEQUENCE</scope>
    <source>
        <strain evidence="2">PR6</strain>
    </source>
</reference>
<sequence length="156" mass="18455">MSEKELKTYIKIIEKSYSSFREHVENFPEEALDWKINDFSGSPRWIISHVIKDQYPFTDFIVKGKTSSSQLKIEEIKGDISNILKKYDKMVKDTVESMQSLKEEDLTLIREMKNYKLSVEELLFEFIYHINHHCGQLAMILGTWKRSKKAENSKKN</sequence>
<dbReference type="EMBL" id="CP084167">
    <property type="protein sequence ID" value="UJG43559.1"/>
    <property type="molecule type" value="Genomic_DNA"/>
</dbReference>
<dbReference type="Gene3D" id="1.20.120.450">
    <property type="entry name" value="dinb family like domain"/>
    <property type="match status" value="1"/>
</dbReference>